<protein>
    <recommendedName>
        <fullName evidence="1">Polynucleotide kinase PNKP phosphatase domain-containing protein</fullName>
    </recommendedName>
</protein>
<dbReference type="InterPro" id="IPR023214">
    <property type="entry name" value="HAD_sf"/>
</dbReference>
<dbReference type="AlphaFoldDB" id="A0A7G9RAS7"/>
<dbReference type="InterPro" id="IPR036412">
    <property type="entry name" value="HAD-like_sf"/>
</dbReference>
<dbReference type="InterPro" id="IPR056782">
    <property type="entry name" value="HAD_PNKP"/>
</dbReference>
<proteinExistence type="predicted"/>
<dbReference type="Proteomes" id="UP000515947">
    <property type="component" value="Chromosome"/>
</dbReference>
<dbReference type="SUPFAM" id="SSF56784">
    <property type="entry name" value="HAD-like"/>
    <property type="match status" value="1"/>
</dbReference>
<dbReference type="EMBL" id="CP060713">
    <property type="protein sequence ID" value="QNN52702.1"/>
    <property type="molecule type" value="Genomic_DNA"/>
</dbReference>
<dbReference type="Gene3D" id="3.40.50.1000">
    <property type="entry name" value="HAD superfamily/HAD-like"/>
    <property type="match status" value="1"/>
</dbReference>
<keyword evidence="3" id="KW-1185">Reference proteome</keyword>
<organism evidence="2 3">
    <name type="scientific">Nocardioides mesophilus</name>
    <dbReference type="NCBI Taxonomy" id="433659"/>
    <lineage>
        <taxon>Bacteria</taxon>
        <taxon>Bacillati</taxon>
        <taxon>Actinomycetota</taxon>
        <taxon>Actinomycetes</taxon>
        <taxon>Propionibacteriales</taxon>
        <taxon>Nocardioidaceae</taxon>
        <taxon>Nocardioides</taxon>
    </lineage>
</organism>
<reference evidence="2 3" key="1">
    <citation type="submission" date="2020-08" db="EMBL/GenBank/DDBJ databases">
        <title>Genome sequence of Nocardioides mesophilus KACC 16243T.</title>
        <authorList>
            <person name="Hyun D.-W."/>
            <person name="Bae J.-W."/>
        </authorList>
    </citation>
    <scope>NUCLEOTIDE SEQUENCE [LARGE SCALE GENOMIC DNA]</scope>
    <source>
        <strain evidence="2 3">KACC 16243</strain>
    </source>
</reference>
<dbReference type="RefSeq" id="WP_187578544.1">
    <property type="nucleotide sequence ID" value="NZ_CP060713.1"/>
</dbReference>
<dbReference type="KEGG" id="nmes:H9L09_20050"/>
<dbReference type="Pfam" id="PF25109">
    <property type="entry name" value="HAD_PNKP"/>
    <property type="match status" value="1"/>
</dbReference>
<name>A0A7G9RAS7_9ACTN</name>
<evidence type="ECO:0000313" key="2">
    <source>
        <dbReference type="EMBL" id="QNN52702.1"/>
    </source>
</evidence>
<evidence type="ECO:0000313" key="3">
    <source>
        <dbReference type="Proteomes" id="UP000515947"/>
    </source>
</evidence>
<accession>A0A7G9RAS7</accession>
<evidence type="ECO:0000259" key="1">
    <source>
        <dbReference type="Pfam" id="PF25109"/>
    </source>
</evidence>
<feature type="domain" description="Polynucleotide kinase PNKP phosphatase" evidence="1">
    <location>
        <begin position="14"/>
        <end position="145"/>
    </location>
</feature>
<sequence length="166" mass="18230">MTREQPPPARMLAVIDLDGVLADVRHRLHHLSARPKDWAGFFGAAPADPVLAEGRRVVEALAAVHDVVYLSGRPEGCRRDTERWLAAHSLPPGPVHLRPATDRRPSRLFKVERLRVLARSKPVAVVVDDDAAVLDALRAAGFDVLPATWMGEQPVLHEAQEVDGQT</sequence>
<gene>
    <name evidence="2" type="ORF">H9L09_20050</name>
</gene>